<dbReference type="Proteomes" id="UP000824002">
    <property type="component" value="Unassembled WGS sequence"/>
</dbReference>
<sequence>MNDRIIRISALILSAFLIIYVGVQIAGRREQQYTVQTVYDQTVTQSISVEGVFVRDETVIPIETGGVVTPLYSVGTKVAVNTHLGDVYSDQSAVRAQYQAQNLEASISALQKAQSTTSSTDVVKPDTLNGQAAEYVSQLLAARDKQDLSGLASIKSGLMETLAKRAIVVDGVENFDGRITQLQSDLQNVQGLVSSQIHSFTSTASGYFVDHVDGLEGTMTKEYLDSMSASDLQDWLAGYTGYQADQSAVKIVGAHRWTFATVVTEEQMQALSNQSRVTLRFPGAGDVTCSIADSVRQEETGLYKLYLEGDSVNQYLLGSRVQTAEIIIDEYRGIKIPKEAIRFVDDQMGVYIQAGNKLYFRYIDQIYETTDYILSYPYYQGGADGKEYVKMYDTIVVKGKDLYDGKLVE</sequence>
<feature type="transmembrane region" description="Helical" evidence="1">
    <location>
        <begin position="6"/>
        <end position="23"/>
    </location>
</feature>
<evidence type="ECO:0000313" key="3">
    <source>
        <dbReference type="Proteomes" id="UP000824002"/>
    </source>
</evidence>
<keyword evidence="1" id="KW-0812">Transmembrane</keyword>
<keyword evidence="1" id="KW-0472">Membrane</keyword>
<name>A0A9D1FNQ0_9FIRM</name>
<organism evidence="2 3">
    <name type="scientific">Candidatus Merdivicinus excrementipullorum</name>
    <dbReference type="NCBI Taxonomy" id="2840867"/>
    <lineage>
        <taxon>Bacteria</taxon>
        <taxon>Bacillati</taxon>
        <taxon>Bacillota</taxon>
        <taxon>Clostridia</taxon>
        <taxon>Eubacteriales</taxon>
        <taxon>Oscillospiraceae</taxon>
        <taxon>Oscillospiraceae incertae sedis</taxon>
        <taxon>Candidatus Merdivicinus</taxon>
    </lineage>
</organism>
<evidence type="ECO:0000313" key="2">
    <source>
        <dbReference type="EMBL" id="HIS77098.1"/>
    </source>
</evidence>
<proteinExistence type="predicted"/>
<protein>
    <recommendedName>
        <fullName evidence="4">HlyD family secretion protein</fullName>
    </recommendedName>
</protein>
<evidence type="ECO:0000256" key="1">
    <source>
        <dbReference type="SAM" id="Phobius"/>
    </source>
</evidence>
<reference evidence="2" key="1">
    <citation type="submission" date="2020-10" db="EMBL/GenBank/DDBJ databases">
        <authorList>
            <person name="Gilroy R."/>
        </authorList>
    </citation>
    <scope>NUCLEOTIDE SEQUENCE</scope>
    <source>
        <strain evidence="2">CHK199-13235</strain>
    </source>
</reference>
<dbReference type="AlphaFoldDB" id="A0A9D1FNQ0"/>
<evidence type="ECO:0008006" key="4">
    <source>
        <dbReference type="Google" id="ProtNLM"/>
    </source>
</evidence>
<accession>A0A9D1FNQ0</accession>
<comment type="caution">
    <text evidence="2">The sequence shown here is derived from an EMBL/GenBank/DDBJ whole genome shotgun (WGS) entry which is preliminary data.</text>
</comment>
<gene>
    <name evidence="2" type="ORF">IAB51_09895</name>
</gene>
<reference evidence="2" key="2">
    <citation type="journal article" date="2021" name="PeerJ">
        <title>Extensive microbial diversity within the chicken gut microbiome revealed by metagenomics and culture.</title>
        <authorList>
            <person name="Gilroy R."/>
            <person name="Ravi A."/>
            <person name="Getino M."/>
            <person name="Pursley I."/>
            <person name="Horton D.L."/>
            <person name="Alikhan N.F."/>
            <person name="Baker D."/>
            <person name="Gharbi K."/>
            <person name="Hall N."/>
            <person name="Watson M."/>
            <person name="Adriaenssens E.M."/>
            <person name="Foster-Nyarko E."/>
            <person name="Jarju S."/>
            <person name="Secka A."/>
            <person name="Antonio M."/>
            <person name="Oren A."/>
            <person name="Chaudhuri R.R."/>
            <person name="La Ragione R."/>
            <person name="Hildebrand F."/>
            <person name="Pallen M.J."/>
        </authorList>
    </citation>
    <scope>NUCLEOTIDE SEQUENCE</scope>
    <source>
        <strain evidence="2">CHK199-13235</strain>
    </source>
</reference>
<keyword evidence="1" id="KW-1133">Transmembrane helix</keyword>
<dbReference type="EMBL" id="DVJP01000066">
    <property type="protein sequence ID" value="HIS77098.1"/>
    <property type="molecule type" value="Genomic_DNA"/>
</dbReference>